<feature type="transmembrane region" description="Helical" evidence="7">
    <location>
        <begin position="334"/>
        <end position="360"/>
    </location>
</feature>
<dbReference type="SUPFAM" id="SSF54637">
    <property type="entry name" value="Thioesterase/thiol ester dehydrase-isomerase"/>
    <property type="match status" value="1"/>
</dbReference>
<feature type="transmembrane region" description="Helical" evidence="7">
    <location>
        <begin position="202"/>
        <end position="224"/>
    </location>
</feature>
<dbReference type="EMBL" id="QAPF01000003">
    <property type="protein sequence ID" value="TEA22732.1"/>
    <property type="molecule type" value="Genomic_DNA"/>
</dbReference>
<feature type="transmembrane region" description="Helical" evidence="7">
    <location>
        <begin position="380"/>
        <end position="398"/>
    </location>
</feature>
<dbReference type="Gene3D" id="3.10.129.10">
    <property type="entry name" value="Hotdog Thioesterase"/>
    <property type="match status" value="1"/>
</dbReference>
<feature type="region of interest" description="Disordered" evidence="6">
    <location>
        <begin position="1"/>
        <end position="25"/>
    </location>
</feature>
<dbReference type="CDD" id="cd03443">
    <property type="entry name" value="PaaI_thioesterase"/>
    <property type="match status" value="1"/>
</dbReference>
<evidence type="ECO:0000259" key="8">
    <source>
        <dbReference type="Pfam" id="PF03061"/>
    </source>
</evidence>
<feature type="region of interest" description="Disordered" evidence="6">
    <location>
        <begin position="521"/>
        <end position="543"/>
    </location>
</feature>
<accession>A0A4R8TWF3</accession>
<reference evidence="9 10" key="1">
    <citation type="submission" date="2018-11" db="EMBL/GenBank/DDBJ databases">
        <title>Genome sequence and assembly of Colletotrichum sidae.</title>
        <authorList>
            <person name="Gan P."/>
            <person name="Shirasu K."/>
        </authorList>
    </citation>
    <scope>NUCLEOTIDE SEQUENCE [LARGE SCALE GENOMIC DNA]</scope>
    <source>
        <strain evidence="9 10">CBS 518.97</strain>
    </source>
</reference>
<organism evidence="9 10">
    <name type="scientific">Colletotrichum sidae</name>
    <dbReference type="NCBI Taxonomy" id="1347389"/>
    <lineage>
        <taxon>Eukaryota</taxon>
        <taxon>Fungi</taxon>
        <taxon>Dikarya</taxon>
        <taxon>Ascomycota</taxon>
        <taxon>Pezizomycotina</taxon>
        <taxon>Sordariomycetes</taxon>
        <taxon>Hypocreomycetidae</taxon>
        <taxon>Glomerellales</taxon>
        <taxon>Glomerellaceae</taxon>
        <taxon>Colletotrichum</taxon>
        <taxon>Colletotrichum orbiculare species complex</taxon>
    </lineage>
</organism>
<feature type="transmembrane region" description="Helical" evidence="7">
    <location>
        <begin position="410"/>
        <end position="427"/>
    </location>
</feature>
<feature type="transmembrane region" description="Helical" evidence="7">
    <location>
        <begin position="176"/>
        <end position="196"/>
    </location>
</feature>
<dbReference type="PANTHER" id="PTHR43791:SF27">
    <property type="entry name" value="TRANSPORTER, PUTATIVE (AFU_ORTHOLOGUE AFUA_2G15730)-RELATED"/>
    <property type="match status" value="1"/>
</dbReference>
<proteinExistence type="predicted"/>
<dbReference type="InterPro" id="IPR036259">
    <property type="entry name" value="MFS_trans_sf"/>
</dbReference>
<evidence type="ECO:0000256" key="4">
    <source>
        <dbReference type="ARBA" id="ARBA00022989"/>
    </source>
</evidence>
<dbReference type="AlphaFoldDB" id="A0A4R8TWF3"/>
<dbReference type="Pfam" id="PF03061">
    <property type="entry name" value="4HBT"/>
    <property type="match status" value="1"/>
</dbReference>
<feature type="compositionally biased region" description="Polar residues" evidence="6">
    <location>
        <begin position="16"/>
        <end position="25"/>
    </location>
</feature>
<feature type="transmembrane region" description="Helical" evidence="7">
    <location>
        <begin position="147"/>
        <end position="169"/>
    </location>
</feature>
<keyword evidence="10" id="KW-1185">Reference proteome</keyword>
<dbReference type="InterPro" id="IPR011701">
    <property type="entry name" value="MFS"/>
</dbReference>
<protein>
    <submittedName>
        <fullName evidence="9">MFS transporter prlL</fullName>
    </submittedName>
</protein>
<evidence type="ECO:0000256" key="2">
    <source>
        <dbReference type="ARBA" id="ARBA00022448"/>
    </source>
</evidence>
<dbReference type="Proteomes" id="UP000295604">
    <property type="component" value="Unassembled WGS sequence"/>
</dbReference>
<feature type="transmembrane region" description="Helical" evidence="7">
    <location>
        <begin position="236"/>
        <end position="256"/>
    </location>
</feature>
<feature type="domain" description="Thioesterase" evidence="8">
    <location>
        <begin position="564"/>
        <end position="644"/>
    </location>
</feature>
<comment type="caution">
    <text evidence="9">The sequence shown here is derived from an EMBL/GenBank/DDBJ whole genome shotgun (WGS) entry which is preliminary data.</text>
</comment>
<comment type="subcellular location">
    <subcellularLocation>
        <location evidence="1">Membrane</location>
        <topology evidence="1">Multi-pass membrane protein</topology>
    </subcellularLocation>
</comment>
<dbReference type="GO" id="GO:0016020">
    <property type="term" value="C:membrane"/>
    <property type="evidence" value="ECO:0007669"/>
    <property type="project" value="UniProtKB-SubCell"/>
</dbReference>
<evidence type="ECO:0000256" key="6">
    <source>
        <dbReference type="SAM" id="MobiDB-lite"/>
    </source>
</evidence>
<evidence type="ECO:0000256" key="5">
    <source>
        <dbReference type="ARBA" id="ARBA00023136"/>
    </source>
</evidence>
<feature type="transmembrane region" description="Helical" evidence="7">
    <location>
        <begin position="108"/>
        <end position="127"/>
    </location>
</feature>
<evidence type="ECO:0000256" key="3">
    <source>
        <dbReference type="ARBA" id="ARBA00022692"/>
    </source>
</evidence>
<keyword evidence="4 7" id="KW-1133">Transmembrane helix</keyword>
<name>A0A4R8TWF3_9PEZI</name>
<gene>
    <name evidence="9" type="primary">prlL-4</name>
    <name evidence="9" type="ORF">C8034_v001208</name>
</gene>
<dbReference type="Pfam" id="PF07690">
    <property type="entry name" value="MFS_1"/>
    <property type="match status" value="1"/>
</dbReference>
<dbReference type="SUPFAM" id="SSF103473">
    <property type="entry name" value="MFS general substrate transporter"/>
    <property type="match status" value="1"/>
</dbReference>
<dbReference type="FunFam" id="1.20.1250.20:FF:000018">
    <property type="entry name" value="MFS transporter permease"/>
    <property type="match status" value="1"/>
</dbReference>
<evidence type="ECO:0000313" key="10">
    <source>
        <dbReference type="Proteomes" id="UP000295604"/>
    </source>
</evidence>
<evidence type="ECO:0000256" key="1">
    <source>
        <dbReference type="ARBA" id="ARBA00004141"/>
    </source>
</evidence>
<sequence>MAESSRLNVPGVSPEGETSPSFAQSTAEFNIDSDFELDDAEDLQYHEAQAGGEAYELKSLMRSSKCESDEGWGDAQSPRRRSTDTVASFQLYTPDEERAVVRKFDRKLVLFVALLFMLSFLDRSNIGNARIAGMDEDLQSQPPWDGWYSWTLTAFYISYIFFEWMSLLWKIIPAHIYVSMIVLSWGVTASLQSVSISYPMLIFLRILLGIGEAGFTGIPLYLSFFFKKQELAFRTAIFVSAAPLATTFASSLAWVITKLARNGPIAPWRLLFLVEGFPSVLVAAVSWTIIPDSPETASYLTSREQKVARLRLRRDKPQNNHESKQRRGLQAREVAAVLCDPMAWITAAMFFLTNMAYSSLPVFLPKILTEMGHSRLESQGLSAPPYFLAFLVVLLTAHLSDRTGNRSAPIIFHALASAGGYGMLALAEPLGLSPPLRYLAVYPAAVGFFNVVTLTSPDVKHFLAIPWAAAHINAPNTVRETAGSRYPKESTEDELFAKTLHTDGTISAFLTFYTRPPAVVSAASEGEQRRRPQEGQEQQQQDQQLIREVKALLTLNSGVNGYPGVSHGGIVATILDETIGLVFPVNKANGLVSEGDYMTAYLNTTYVRPVRTPQTVLVVVEIIKVEGRKFWIEGRIEDEKGDVLAKAESLYVRLREKL</sequence>
<dbReference type="PANTHER" id="PTHR43791">
    <property type="entry name" value="PERMEASE-RELATED"/>
    <property type="match status" value="1"/>
</dbReference>
<feature type="transmembrane region" description="Helical" evidence="7">
    <location>
        <begin position="268"/>
        <end position="290"/>
    </location>
</feature>
<evidence type="ECO:0000256" key="7">
    <source>
        <dbReference type="SAM" id="Phobius"/>
    </source>
</evidence>
<keyword evidence="3 7" id="KW-0812">Transmembrane</keyword>
<dbReference type="InterPro" id="IPR006683">
    <property type="entry name" value="Thioestr_dom"/>
</dbReference>
<keyword evidence="5 7" id="KW-0472">Membrane</keyword>
<keyword evidence="2" id="KW-0813">Transport</keyword>
<dbReference type="GO" id="GO:0022857">
    <property type="term" value="F:transmembrane transporter activity"/>
    <property type="evidence" value="ECO:0007669"/>
    <property type="project" value="InterPro"/>
</dbReference>
<dbReference type="InterPro" id="IPR029069">
    <property type="entry name" value="HotDog_dom_sf"/>
</dbReference>
<dbReference type="Gene3D" id="1.20.1250.20">
    <property type="entry name" value="MFS general substrate transporter like domains"/>
    <property type="match status" value="2"/>
</dbReference>
<evidence type="ECO:0000313" key="9">
    <source>
        <dbReference type="EMBL" id="TEA22732.1"/>
    </source>
</evidence>